<organism evidence="1 2">
    <name type="scientific">Mycobacterium riyadhense</name>
    <dbReference type="NCBI Taxonomy" id="486698"/>
    <lineage>
        <taxon>Bacteria</taxon>
        <taxon>Bacillati</taxon>
        <taxon>Actinomycetota</taxon>
        <taxon>Actinomycetes</taxon>
        <taxon>Mycobacteriales</taxon>
        <taxon>Mycobacteriaceae</taxon>
        <taxon>Mycobacterium</taxon>
    </lineage>
</organism>
<dbReference type="EMBL" id="LQPQ01000225">
    <property type="protein sequence ID" value="ORW62693.1"/>
    <property type="molecule type" value="Genomic_DNA"/>
</dbReference>
<evidence type="ECO:0000313" key="1">
    <source>
        <dbReference type="EMBL" id="ORW62693.1"/>
    </source>
</evidence>
<gene>
    <name evidence="1" type="ORF">AWC22_04165</name>
</gene>
<keyword evidence="2" id="KW-1185">Reference proteome</keyword>
<protein>
    <submittedName>
        <fullName evidence="1">Uncharacterized protein</fullName>
    </submittedName>
</protein>
<dbReference type="Proteomes" id="UP000193087">
    <property type="component" value="Unassembled WGS sequence"/>
</dbReference>
<comment type="caution">
    <text evidence="1">The sequence shown here is derived from an EMBL/GenBank/DDBJ whole genome shotgun (WGS) entry which is preliminary data.</text>
</comment>
<dbReference type="AlphaFoldDB" id="A0A1X2BGA4"/>
<evidence type="ECO:0000313" key="2">
    <source>
        <dbReference type="Proteomes" id="UP000193087"/>
    </source>
</evidence>
<sequence>MSAFRAQAGASSVSLDQHSTAPENGTFLQRVIFHLPGLTAAIDELNANSPALSPTCSTWTTGLLRRQSPSGLPSWHEKKASVRDHRPFVVFVLRAMGVRVARPYRYCYGLHHRCSDRHANMVNVGGFGRSNSGSP</sequence>
<name>A0A1X2BGA4_9MYCO</name>
<reference evidence="1 2" key="1">
    <citation type="submission" date="2016-01" db="EMBL/GenBank/DDBJ databases">
        <title>The new phylogeny of the genus Mycobacterium.</title>
        <authorList>
            <person name="Tarcisio F."/>
            <person name="Conor M."/>
            <person name="Antonella G."/>
            <person name="Elisabetta G."/>
            <person name="Giulia F.S."/>
            <person name="Sara T."/>
            <person name="Anna F."/>
            <person name="Clotilde B."/>
            <person name="Roberto B."/>
            <person name="Veronica D.S."/>
            <person name="Fabio R."/>
            <person name="Monica P."/>
            <person name="Olivier J."/>
            <person name="Enrico T."/>
            <person name="Nicola S."/>
        </authorList>
    </citation>
    <scope>NUCLEOTIDE SEQUENCE [LARGE SCALE GENOMIC DNA]</scope>
    <source>
        <strain evidence="1 2">DSM 45176</strain>
    </source>
</reference>
<proteinExistence type="predicted"/>
<dbReference type="STRING" id="486698.AWC22_04165"/>
<accession>A0A1X2BGA4</accession>